<dbReference type="SUPFAM" id="SSF143011">
    <property type="entry name" value="RelE-like"/>
    <property type="match status" value="1"/>
</dbReference>
<accession>A0A4U6D4D8</accession>
<keyword evidence="2" id="KW-1185">Reference proteome</keyword>
<reference evidence="1 2" key="1">
    <citation type="submission" date="2019-05" db="EMBL/GenBank/DDBJ databases">
        <title>Dyadobacter AR-3-8 sp. nov., isolated from arctic soil.</title>
        <authorList>
            <person name="Chaudhary D.K."/>
        </authorList>
    </citation>
    <scope>NUCLEOTIDE SEQUENCE [LARGE SCALE GENOMIC DNA]</scope>
    <source>
        <strain evidence="1 2">AR-3-8</strain>
    </source>
</reference>
<dbReference type="InterPro" id="IPR035093">
    <property type="entry name" value="RelE/ParE_toxin_dom_sf"/>
</dbReference>
<protein>
    <recommendedName>
        <fullName evidence="3">Type II toxin-antitoxin system RelE/ParE family toxin</fullName>
    </recommendedName>
</protein>
<sequence>MEVRYKSRFKKALLSVPKNIQESVFDIIQILEESETLEDANVDCKKMAGKRESNYCRIRIGQYRLGLEYLKPDIILITIMTRGDVYKHFPPK</sequence>
<dbReference type="EMBL" id="SZVO01000013">
    <property type="protein sequence ID" value="TKT88834.1"/>
    <property type="molecule type" value="Genomic_DNA"/>
</dbReference>
<name>A0A4U6D4D8_9BACT</name>
<dbReference type="AlphaFoldDB" id="A0A4U6D4D8"/>
<gene>
    <name evidence="1" type="ORF">FDK13_24645</name>
</gene>
<dbReference type="Gene3D" id="3.30.2310.20">
    <property type="entry name" value="RelE-like"/>
    <property type="match status" value="1"/>
</dbReference>
<dbReference type="OrthoDB" id="5570653at2"/>
<organism evidence="1 2">
    <name type="scientific">Dyadobacter frigoris</name>
    <dbReference type="NCBI Taxonomy" id="2576211"/>
    <lineage>
        <taxon>Bacteria</taxon>
        <taxon>Pseudomonadati</taxon>
        <taxon>Bacteroidota</taxon>
        <taxon>Cytophagia</taxon>
        <taxon>Cytophagales</taxon>
        <taxon>Spirosomataceae</taxon>
        <taxon>Dyadobacter</taxon>
    </lineage>
</organism>
<evidence type="ECO:0000313" key="2">
    <source>
        <dbReference type="Proteomes" id="UP000304900"/>
    </source>
</evidence>
<dbReference type="Proteomes" id="UP000304900">
    <property type="component" value="Unassembled WGS sequence"/>
</dbReference>
<dbReference type="InterPro" id="IPR052747">
    <property type="entry name" value="TA_system_RelE_toxin"/>
</dbReference>
<dbReference type="RefSeq" id="WP_137342688.1">
    <property type="nucleotide sequence ID" value="NZ_BSQH01000019.1"/>
</dbReference>
<dbReference type="PANTHER" id="PTHR38813:SF1">
    <property type="entry name" value="TOXIN RELE1-RELATED"/>
    <property type="match status" value="1"/>
</dbReference>
<comment type="caution">
    <text evidence="1">The sequence shown here is derived from an EMBL/GenBank/DDBJ whole genome shotgun (WGS) entry which is preliminary data.</text>
</comment>
<evidence type="ECO:0008006" key="3">
    <source>
        <dbReference type="Google" id="ProtNLM"/>
    </source>
</evidence>
<proteinExistence type="predicted"/>
<dbReference type="PANTHER" id="PTHR38813">
    <property type="match status" value="1"/>
</dbReference>
<evidence type="ECO:0000313" key="1">
    <source>
        <dbReference type="EMBL" id="TKT88834.1"/>
    </source>
</evidence>